<dbReference type="Pfam" id="PF01983">
    <property type="entry name" value="CofC"/>
    <property type="match status" value="1"/>
</dbReference>
<protein>
    <recommendedName>
        <fullName evidence="5">Phosphoenolpyruvate guanylyltransferase</fullName>
        <shortName evidence="5">PEP guanylyltransferase</shortName>
        <ecNumber evidence="5">2.7.7.105</ecNumber>
    </recommendedName>
</protein>
<feature type="binding site" evidence="5">
    <location>
        <position position="194"/>
    </location>
    <ligand>
        <name>phosphoenolpyruvate</name>
        <dbReference type="ChEBI" id="CHEBI:58702"/>
    </ligand>
</feature>
<dbReference type="GO" id="GO:0016779">
    <property type="term" value="F:nucleotidyltransferase activity"/>
    <property type="evidence" value="ECO:0007669"/>
    <property type="project" value="UniProtKB-KW"/>
</dbReference>
<evidence type="ECO:0000256" key="4">
    <source>
        <dbReference type="ARBA" id="ARBA00023134"/>
    </source>
</evidence>
<comment type="catalytic activity">
    <reaction evidence="5">
        <text>phosphoenolpyruvate + GTP + H(+) = enolpyruvoyl-2-diphospho-5'-guanosine + diphosphate</text>
        <dbReference type="Rhea" id="RHEA:30519"/>
        <dbReference type="ChEBI" id="CHEBI:15378"/>
        <dbReference type="ChEBI" id="CHEBI:33019"/>
        <dbReference type="ChEBI" id="CHEBI:37565"/>
        <dbReference type="ChEBI" id="CHEBI:58702"/>
        <dbReference type="ChEBI" id="CHEBI:143701"/>
        <dbReference type="EC" id="2.7.7.105"/>
    </reaction>
</comment>
<dbReference type="HAMAP" id="MF_02114">
    <property type="entry name" value="CofC"/>
    <property type="match status" value="1"/>
</dbReference>
<name>A0ABW7XRC8_9MICO</name>
<comment type="caution">
    <text evidence="6">The sequence shown here is derived from an EMBL/GenBank/DDBJ whole genome shotgun (WGS) entry which is preliminary data.</text>
</comment>
<evidence type="ECO:0000256" key="5">
    <source>
        <dbReference type="HAMAP-Rule" id="MF_02114"/>
    </source>
</evidence>
<evidence type="ECO:0000256" key="3">
    <source>
        <dbReference type="ARBA" id="ARBA00022741"/>
    </source>
</evidence>
<keyword evidence="7" id="KW-1185">Reference proteome</keyword>
<feature type="binding site" evidence="5">
    <location>
        <position position="197"/>
    </location>
    <ligand>
        <name>phosphoenolpyruvate</name>
        <dbReference type="ChEBI" id="CHEBI:58702"/>
    </ligand>
</feature>
<sequence length="249" mass="25637">MTTALVPLRDGVSGKSRLAAVLDAGSRRRLVRVLARHVVSTLLAADGIERVVVVTADPVFTRETLAGLAVEVLEQPADRPGLNGALEHAREALAAGGSAADGAEADGLAADDRTADAVGSRLLVAHADLPALTRQDVAALLAVDAPVVIATDRYRAGTNLLLLPFEARVSSLSAAAKRRNPGLEGEGGFRFRFGAGSLAAHLDEAAAHGLAATVVDRPGTAVDLDTADDWSQLPEEVRAVVGEQVPGLC</sequence>
<comment type="similarity">
    <text evidence="5">Belongs to the CofC family.</text>
</comment>
<dbReference type="PANTHER" id="PTHR40392:SF1">
    <property type="entry name" value="2-PHOSPHO-L-LACTATE GUANYLYLTRANSFERASE"/>
    <property type="match status" value="1"/>
</dbReference>
<dbReference type="SUPFAM" id="SSF53448">
    <property type="entry name" value="Nucleotide-diphospho-sugar transferases"/>
    <property type="match status" value="1"/>
</dbReference>
<gene>
    <name evidence="5" type="primary">fbiD</name>
    <name evidence="6" type="ORF">ACH47X_24520</name>
</gene>
<dbReference type="InterPro" id="IPR002835">
    <property type="entry name" value="CofC"/>
</dbReference>
<evidence type="ECO:0000256" key="2">
    <source>
        <dbReference type="ARBA" id="ARBA00022695"/>
    </source>
</evidence>
<dbReference type="InterPro" id="IPR029044">
    <property type="entry name" value="Nucleotide-diphossugar_trans"/>
</dbReference>
<dbReference type="EC" id="2.7.7.105" evidence="5"/>
<keyword evidence="3 5" id="KW-0547">Nucleotide-binding</keyword>
<keyword evidence="2 5" id="KW-0548">Nucleotidyltransferase</keyword>
<organism evidence="6 7">
    <name type="scientific">Promicromonospora kroppenstedtii</name>
    <dbReference type="NCBI Taxonomy" id="440482"/>
    <lineage>
        <taxon>Bacteria</taxon>
        <taxon>Bacillati</taxon>
        <taxon>Actinomycetota</taxon>
        <taxon>Actinomycetes</taxon>
        <taxon>Micrococcales</taxon>
        <taxon>Promicromonosporaceae</taxon>
        <taxon>Promicromonospora</taxon>
    </lineage>
</organism>
<proteinExistence type="inferred from homology"/>
<dbReference type="Proteomes" id="UP001611580">
    <property type="component" value="Unassembled WGS sequence"/>
</dbReference>
<feature type="binding site" evidence="5">
    <location>
        <position position="158"/>
    </location>
    <ligand>
        <name>phosphoenolpyruvate</name>
        <dbReference type="ChEBI" id="CHEBI:58702"/>
    </ligand>
</feature>
<evidence type="ECO:0000256" key="1">
    <source>
        <dbReference type="ARBA" id="ARBA00022679"/>
    </source>
</evidence>
<comment type="pathway">
    <text evidence="5">Cofactor biosynthesis; coenzyme F420 biosynthesis.</text>
</comment>
<keyword evidence="1 5" id="KW-0808">Transferase</keyword>
<keyword evidence="4 5" id="KW-0342">GTP-binding</keyword>
<dbReference type="EMBL" id="JBIRYI010000020">
    <property type="protein sequence ID" value="MFI2490102.1"/>
    <property type="molecule type" value="Genomic_DNA"/>
</dbReference>
<evidence type="ECO:0000313" key="7">
    <source>
        <dbReference type="Proteomes" id="UP001611580"/>
    </source>
</evidence>
<dbReference type="Gene3D" id="3.90.550.10">
    <property type="entry name" value="Spore Coat Polysaccharide Biosynthesis Protein SpsA, Chain A"/>
    <property type="match status" value="1"/>
</dbReference>
<accession>A0ABW7XRC8</accession>
<reference evidence="6 7" key="1">
    <citation type="submission" date="2024-10" db="EMBL/GenBank/DDBJ databases">
        <title>The Natural Products Discovery Center: Release of the First 8490 Sequenced Strains for Exploring Actinobacteria Biosynthetic Diversity.</title>
        <authorList>
            <person name="Kalkreuter E."/>
            <person name="Kautsar S.A."/>
            <person name="Yang D."/>
            <person name="Bader C.D."/>
            <person name="Teijaro C.N."/>
            <person name="Fluegel L."/>
            <person name="Davis C.M."/>
            <person name="Simpson J.R."/>
            <person name="Lauterbach L."/>
            <person name="Steele A.D."/>
            <person name="Gui C."/>
            <person name="Meng S."/>
            <person name="Li G."/>
            <person name="Viehrig K."/>
            <person name="Ye F."/>
            <person name="Su P."/>
            <person name="Kiefer A.F."/>
            <person name="Nichols A."/>
            <person name="Cepeda A.J."/>
            <person name="Yan W."/>
            <person name="Fan B."/>
            <person name="Jiang Y."/>
            <person name="Adhikari A."/>
            <person name="Zheng C.-J."/>
            <person name="Schuster L."/>
            <person name="Cowan T.M."/>
            <person name="Smanski M.J."/>
            <person name="Chevrette M.G."/>
            <person name="De Carvalho L.P.S."/>
            <person name="Shen B."/>
        </authorList>
    </citation>
    <scope>NUCLEOTIDE SEQUENCE [LARGE SCALE GENOMIC DNA]</scope>
    <source>
        <strain evidence="6 7">NPDC019481</strain>
    </source>
</reference>
<dbReference type="RefSeq" id="WP_397407736.1">
    <property type="nucleotide sequence ID" value="NZ_JBIRYI010000020.1"/>
</dbReference>
<evidence type="ECO:0000313" key="6">
    <source>
        <dbReference type="EMBL" id="MFI2490102.1"/>
    </source>
</evidence>
<dbReference type="PANTHER" id="PTHR40392">
    <property type="entry name" value="2-PHOSPHO-L-LACTATE GUANYLYLTRANSFERASE"/>
    <property type="match status" value="1"/>
</dbReference>
<comment type="function">
    <text evidence="5">Guanylyltransferase that catalyzes the activation of phosphoenolpyruvate (PEP) as enolpyruvoyl-2-diphospho-5'-guanosine, via the condensation of PEP with GTP. It is involved in the biosynthesis of coenzyme F420, a hydride carrier cofactor.</text>
</comment>